<dbReference type="PANTHER" id="PTHR35936:SF19">
    <property type="entry name" value="AMINO-ACID-BINDING PROTEIN YXEM-RELATED"/>
    <property type="match status" value="1"/>
</dbReference>
<dbReference type="Proteomes" id="UP001344658">
    <property type="component" value="Unassembled WGS sequence"/>
</dbReference>
<comment type="caution">
    <text evidence="4">The sequence shown here is derived from an EMBL/GenBank/DDBJ whole genome shotgun (WGS) entry which is preliminary data.</text>
</comment>
<reference evidence="4 5" key="1">
    <citation type="submission" date="2023-12" db="EMBL/GenBank/DDBJ databases">
        <title>Streptomyces sp. V4-01.</title>
        <authorList>
            <person name="Somphong A."/>
            <person name="Phongsopitanun W."/>
        </authorList>
    </citation>
    <scope>NUCLEOTIDE SEQUENCE [LARGE SCALE GENOMIC DNA]</scope>
    <source>
        <strain evidence="4 5">V4-01</strain>
    </source>
</reference>
<feature type="signal peptide" evidence="2">
    <location>
        <begin position="1"/>
        <end position="24"/>
    </location>
</feature>
<keyword evidence="1 2" id="KW-0732">Signal</keyword>
<dbReference type="EMBL" id="JAZEWV010000001">
    <property type="protein sequence ID" value="MEE4540555.1"/>
    <property type="molecule type" value="Genomic_DNA"/>
</dbReference>
<dbReference type="SUPFAM" id="SSF53850">
    <property type="entry name" value="Periplasmic binding protein-like II"/>
    <property type="match status" value="1"/>
</dbReference>
<evidence type="ECO:0000313" key="4">
    <source>
        <dbReference type="EMBL" id="MEE4540555.1"/>
    </source>
</evidence>
<evidence type="ECO:0000313" key="5">
    <source>
        <dbReference type="Proteomes" id="UP001344658"/>
    </source>
</evidence>
<keyword evidence="5" id="KW-1185">Reference proteome</keyword>
<dbReference type="RefSeq" id="WP_330792364.1">
    <property type="nucleotide sequence ID" value="NZ_JAZEWV010000001.1"/>
</dbReference>
<feature type="chain" id="PRO_5045609391" evidence="2">
    <location>
        <begin position="25"/>
        <end position="345"/>
    </location>
</feature>
<evidence type="ECO:0000256" key="2">
    <source>
        <dbReference type="SAM" id="SignalP"/>
    </source>
</evidence>
<evidence type="ECO:0000256" key="1">
    <source>
        <dbReference type="ARBA" id="ARBA00022729"/>
    </source>
</evidence>
<dbReference type="PANTHER" id="PTHR35936">
    <property type="entry name" value="MEMBRANE-BOUND LYTIC MUREIN TRANSGLYCOSYLASE F"/>
    <property type="match status" value="1"/>
</dbReference>
<gene>
    <name evidence="4" type="ORF">V2S66_01055</name>
</gene>
<sequence>MPATRLRTAVVRALAGTTAATALAAGLSACGSDGASSASDAVSAGNAATGTVTVGALSNGAARKTDLAVSEVAKIRAELPPRVLKSGQLVVGIGALPAGSAPLAFVGDDQRTLTGSEPDISRLVAAVLGLKPVLRNSTWENLFVGIDSGRTDVGFSNITDTEERKRKYDFASYREDNLAFAVLKSSTWNFAGDFENLAGRTVAVGAGTNQEKILLEWRSKLRKEGKDVTVKYFPDNNGAYLALTGRKIDAYFAPNPDVAYHAAKDASTPAPTRTAGTFSGAGTTVQGLIAATSKKDSGLAKPLADALNYLIANGQYAKWLAAWNLSDEAVPTSLVDPPGLPLTNS</sequence>
<dbReference type="Pfam" id="PF00497">
    <property type="entry name" value="SBP_bac_3"/>
    <property type="match status" value="1"/>
</dbReference>
<proteinExistence type="predicted"/>
<dbReference type="InterPro" id="IPR001638">
    <property type="entry name" value="Solute-binding_3/MltF_N"/>
</dbReference>
<organism evidence="4 5">
    <name type="scientific">Actinacidiphila polyblastidii</name>
    <dbReference type="NCBI Taxonomy" id="3110430"/>
    <lineage>
        <taxon>Bacteria</taxon>
        <taxon>Bacillati</taxon>
        <taxon>Actinomycetota</taxon>
        <taxon>Actinomycetes</taxon>
        <taxon>Kitasatosporales</taxon>
        <taxon>Streptomycetaceae</taxon>
        <taxon>Actinacidiphila</taxon>
    </lineage>
</organism>
<accession>A0ABU7P421</accession>
<feature type="domain" description="Solute-binding protein family 3/N-terminal" evidence="3">
    <location>
        <begin position="90"/>
        <end position="327"/>
    </location>
</feature>
<dbReference type="PROSITE" id="PS51257">
    <property type="entry name" value="PROKAR_LIPOPROTEIN"/>
    <property type="match status" value="1"/>
</dbReference>
<evidence type="ECO:0000259" key="3">
    <source>
        <dbReference type="SMART" id="SM00062"/>
    </source>
</evidence>
<dbReference type="Gene3D" id="3.40.190.10">
    <property type="entry name" value="Periplasmic binding protein-like II"/>
    <property type="match status" value="2"/>
</dbReference>
<dbReference type="SMART" id="SM00062">
    <property type="entry name" value="PBPb"/>
    <property type="match status" value="1"/>
</dbReference>
<protein>
    <submittedName>
        <fullName evidence="4">Transporter substrate-binding domain-containing protein</fullName>
    </submittedName>
</protein>
<name>A0ABU7P421_9ACTN</name>